<proteinExistence type="predicted"/>
<dbReference type="OrthoDB" id="1832879at2759"/>
<sequence length="132" mass="14808">MVVCGVSHRLRRRTTDRGNNREEYPEGCSGIYPSSPCFDEYGDEEVKKNDYLWVLKALNVVAIQEGGPLKGTAFLLGSNRGLSERIIGLNDKYLNRWMTGYTNTLANNFDELLEVDPMMEGDLMVVGLLADV</sequence>
<comment type="caution">
    <text evidence="1">The sequence shown here is derived from an EMBL/GenBank/DDBJ whole genome shotgun (WGS) entry which is preliminary data.</text>
</comment>
<organism evidence="1 2">
    <name type="scientific">Mikania micrantha</name>
    <name type="common">bitter vine</name>
    <dbReference type="NCBI Taxonomy" id="192012"/>
    <lineage>
        <taxon>Eukaryota</taxon>
        <taxon>Viridiplantae</taxon>
        <taxon>Streptophyta</taxon>
        <taxon>Embryophyta</taxon>
        <taxon>Tracheophyta</taxon>
        <taxon>Spermatophyta</taxon>
        <taxon>Magnoliopsida</taxon>
        <taxon>eudicotyledons</taxon>
        <taxon>Gunneridae</taxon>
        <taxon>Pentapetalae</taxon>
        <taxon>asterids</taxon>
        <taxon>campanulids</taxon>
        <taxon>Asterales</taxon>
        <taxon>Asteraceae</taxon>
        <taxon>Asteroideae</taxon>
        <taxon>Heliantheae alliance</taxon>
        <taxon>Eupatorieae</taxon>
        <taxon>Mikania</taxon>
    </lineage>
</organism>
<evidence type="ECO:0000313" key="1">
    <source>
        <dbReference type="EMBL" id="KAD4584746.1"/>
    </source>
</evidence>
<protein>
    <submittedName>
        <fullName evidence="1">Uncharacterized protein</fullName>
    </submittedName>
</protein>
<gene>
    <name evidence="1" type="ORF">E3N88_22347</name>
</gene>
<accession>A0A5N6NA44</accession>
<dbReference type="AlphaFoldDB" id="A0A5N6NA44"/>
<name>A0A5N6NA44_9ASTR</name>
<dbReference type="Proteomes" id="UP000326396">
    <property type="component" value="Linkage Group LG2"/>
</dbReference>
<keyword evidence="2" id="KW-1185">Reference proteome</keyword>
<evidence type="ECO:0000313" key="2">
    <source>
        <dbReference type="Proteomes" id="UP000326396"/>
    </source>
</evidence>
<dbReference type="EMBL" id="SZYD01000012">
    <property type="protein sequence ID" value="KAD4584746.1"/>
    <property type="molecule type" value="Genomic_DNA"/>
</dbReference>
<reference evidence="1 2" key="1">
    <citation type="submission" date="2019-05" db="EMBL/GenBank/DDBJ databases">
        <title>Mikania micrantha, genome provides insights into the molecular mechanism of rapid growth.</title>
        <authorList>
            <person name="Liu B."/>
        </authorList>
    </citation>
    <scope>NUCLEOTIDE SEQUENCE [LARGE SCALE GENOMIC DNA]</scope>
    <source>
        <strain evidence="1">NLD-2019</strain>
        <tissue evidence="1">Leaf</tissue>
    </source>
</reference>